<evidence type="ECO:0000259" key="2">
    <source>
        <dbReference type="Pfam" id="PF10338"/>
    </source>
</evidence>
<dbReference type="EMBL" id="JAPDMQ010000074">
    <property type="protein sequence ID" value="KAK0536584.1"/>
    <property type="molecule type" value="Genomic_DNA"/>
</dbReference>
<reference evidence="3" key="1">
    <citation type="journal article" date="2023" name="PhytoFront">
        <title>Draft Genome Resources of Seven Strains of Tilletia horrida, Causal Agent of Kernel Smut of Rice.</title>
        <authorList>
            <person name="Khanal S."/>
            <person name="Antony Babu S."/>
            <person name="Zhou X.G."/>
        </authorList>
    </citation>
    <scope>NUCLEOTIDE SEQUENCE</scope>
    <source>
        <strain evidence="3">TX3</strain>
    </source>
</reference>
<feature type="compositionally biased region" description="Low complexity" evidence="1">
    <location>
        <begin position="50"/>
        <end position="59"/>
    </location>
</feature>
<evidence type="ECO:0000313" key="3">
    <source>
        <dbReference type="EMBL" id="KAK0536584.1"/>
    </source>
</evidence>
<dbReference type="Pfam" id="PF10338">
    <property type="entry name" value="YBL028C_N"/>
    <property type="match status" value="1"/>
</dbReference>
<organism evidence="3 4">
    <name type="scientific">Tilletia horrida</name>
    <dbReference type="NCBI Taxonomy" id="155126"/>
    <lineage>
        <taxon>Eukaryota</taxon>
        <taxon>Fungi</taxon>
        <taxon>Dikarya</taxon>
        <taxon>Basidiomycota</taxon>
        <taxon>Ustilaginomycotina</taxon>
        <taxon>Exobasidiomycetes</taxon>
        <taxon>Tilletiales</taxon>
        <taxon>Tilletiaceae</taxon>
        <taxon>Tilletia</taxon>
    </lineage>
</organism>
<feature type="region of interest" description="Disordered" evidence="1">
    <location>
        <begin position="46"/>
        <end position="94"/>
    </location>
</feature>
<evidence type="ECO:0000256" key="1">
    <source>
        <dbReference type="SAM" id="MobiDB-lite"/>
    </source>
</evidence>
<feature type="compositionally biased region" description="Acidic residues" evidence="1">
    <location>
        <begin position="60"/>
        <end position="70"/>
    </location>
</feature>
<evidence type="ECO:0000313" key="4">
    <source>
        <dbReference type="Proteomes" id="UP001176521"/>
    </source>
</evidence>
<feature type="compositionally biased region" description="Polar residues" evidence="1">
    <location>
        <begin position="78"/>
        <end position="87"/>
    </location>
</feature>
<dbReference type="InterPro" id="IPR019434">
    <property type="entry name" value="DUF2423"/>
</dbReference>
<dbReference type="AlphaFoldDB" id="A0AAN6GEP6"/>
<keyword evidence="4" id="KW-1185">Reference proteome</keyword>
<protein>
    <recommendedName>
        <fullName evidence="2">DUF2423 domain-containing protein</fullName>
    </recommendedName>
</protein>
<gene>
    <name evidence="3" type="ORF">OC842_001943</name>
</gene>
<name>A0AAN6GEP6_9BASI</name>
<proteinExistence type="predicted"/>
<dbReference type="Proteomes" id="UP001176521">
    <property type="component" value="Unassembled WGS sequence"/>
</dbReference>
<sequence>MAKGLRSKSKVAARRIKRQDPASIYKITAEQRIQQASARLAALAKQPKISSSSLTSSSSDDADADADADADGAAAAETRQQLRTSFGSMPDEGVSFGAADATSTRLAADAVAFKPTRRTRLGMADFAMLGLVDPDVLGHVAAEGEGASGAAVEGAGSRQSLGWLFGCSDDELSS</sequence>
<feature type="domain" description="DUF2423" evidence="2">
    <location>
        <begin position="1"/>
        <end position="47"/>
    </location>
</feature>
<comment type="caution">
    <text evidence="3">The sequence shown here is derived from an EMBL/GenBank/DDBJ whole genome shotgun (WGS) entry which is preliminary data.</text>
</comment>
<accession>A0AAN6GEP6</accession>